<proteinExistence type="inferred from homology"/>
<feature type="region of interest" description="Disordered" evidence="3">
    <location>
        <begin position="284"/>
        <end position="310"/>
    </location>
</feature>
<organism evidence="4 5">
    <name type="scientific">Clupea harengus</name>
    <name type="common">Atlantic herring</name>
    <dbReference type="NCBI Taxonomy" id="7950"/>
    <lineage>
        <taxon>Eukaryota</taxon>
        <taxon>Metazoa</taxon>
        <taxon>Chordata</taxon>
        <taxon>Craniata</taxon>
        <taxon>Vertebrata</taxon>
        <taxon>Euteleostomi</taxon>
        <taxon>Actinopterygii</taxon>
        <taxon>Neopterygii</taxon>
        <taxon>Teleostei</taxon>
        <taxon>Clupei</taxon>
        <taxon>Clupeiformes</taxon>
        <taxon>Clupeoidei</taxon>
        <taxon>Clupeidae</taxon>
        <taxon>Clupea</taxon>
    </lineage>
</organism>
<evidence type="ECO:0000313" key="4">
    <source>
        <dbReference type="Proteomes" id="UP000515152"/>
    </source>
</evidence>
<sequence length="1060" mass="114146">MAGRRGCVNSLWSGSERVRIGERLKATLAGILELDLLRCRHLEMVDAALDKKQAIDETEQNEGTTESATEDDAATSRRQQKSSLPKSVLPCPSIAGEEVTSRWSSLSWEIPSELLSPLSPDTTSTTLVDGDSRPSSGFYSVSGSSLSDSSFSVASEVALGGSVKAGGGPCRPLSADHSANQWREASQSSTQSAEEAPGEEERRPVSTGDLEIPGLVLLSDLCAKLGGSPQAPPLSDSCGSLHSRMQLDPKFCSDLVSRQTKEVYPYPSPLHAVALQSPIFTLSHDHSCPQLPPSPETEHSEPDAPTLRVQTSAPPSLTQLEMYISRLVHQYHTRTRHDSSSHSLYKSISVSSQDTFQSRTHLDNHGSASNLPGASVTPCKLGNLSRVRLSSISKKASRNSINLGNLPSVTGEDFNISFHLNLNLNLNPNLNKALDTKTPKEDMSASCGYLGASITTPTASPSSSTLSFTPTPTPTSRSRPRISTCPSQVNHRGSLEVTGKVFGPMGFSRSLDWSGASREEADGCPPLKTQDGSPKLSEDSEVVCEISRVSGLPCSVVVGLMEEGVELDTDCFRIERETGEGSASPSQPYLSQSPRLSCQTGTGSPSQPYLSQSPRLSCQTGTGSPSQPYLSQSPLLSCQTGTGSPSQPYLSQSARLSCQTSTASDLVKLHFNGQTTSHWIPSVVAEENGSQQHCLQIAHSDSHSARTSQSASPACSEHSGPTPTHRVQRMSPVLPVPPTPESSDPASPGSSSMSCHPRVHSPPRLLSGSPFTPAQLSVFRRDAPAQCSLPRFRAGNSAQEGGTLRPRGGSLRQEAGAGWRSHDRGWRRSGDGERLYQGKHASRELVRASTVSSYSSRDYSTCWDEEVSSQTPKKGTKFWQGFDGRFWGKDGHSDCGERDGRGSKRKDSNKKSKEQEVKQKQKGTQWEGRSSSLSSSRRMLFRSESQGILEPHSQQRKGRLRTNYWASSLEIAREGFTEQGRSIAGREDKHLSSTASLFHLSGSQSLEGSCQSLSPLSSPSYSPSPPPAAPLTRSKSFRDLGRRVFGSVRSLSLRGNKTKQ</sequence>
<evidence type="ECO:0000256" key="2">
    <source>
        <dbReference type="ARBA" id="ARBA00023054"/>
    </source>
</evidence>
<dbReference type="Pfam" id="PF15268">
    <property type="entry name" value="Dapper"/>
    <property type="match status" value="1"/>
</dbReference>
<dbReference type="AlphaFoldDB" id="A0A8M1KLE2"/>
<feature type="region of interest" description="Disordered" evidence="3">
    <location>
        <begin position="577"/>
        <end position="650"/>
    </location>
</feature>
<feature type="compositionally biased region" description="Low complexity" evidence="3">
    <location>
        <begin position="624"/>
        <end position="639"/>
    </location>
</feature>
<keyword evidence="2" id="KW-0175">Coiled coil</keyword>
<gene>
    <name evidence="5" type="primary">si:ch211-168f7.5</name>
</gene>
<dbReference type="OrthoDB" id="8912465at2759"/>
<feature type="compositionally biased region" description="Low complexity" evidence="3">
    <location>
        <begin position="741"/>
        <end position="756"/>
    </location>
</feature>
<feature type="compositionally biased region" description="Polar residues" evidence="3">
    <location>
        <begin position="640"/>
        <end position="650"/>
    </location>
</feature>
<dbReference type="KEGG" id="char:122131922"/>
<dbReference type="GO" id="GO:0005737">
    <property type="term" value="C:cytoplasm"/>
    <property type="evidence" value="ECO:0007669"/>
    <property type="project" value="TreeGrafter"/>
</dbReference>
<evidence type="ECO:0000313" key="5">
    <source>
        <dbReference type="RefSeq" id="XP_042562574.1"/>
    </source>
</evidence>
<comment type="similarity">
    <text evidence="1">Belongs to the dapper family.</text>
</comment>
<feature type="region of interest" description="Disordered" evidence="3">
    <location>
        <begin position="56"/>
        <end position="91"/>
    </location>
</feature>
<reference evidence="5" key="1">
    <citation type="submission" date="2025-08" db="UniProtKB">
        <authorList>
            <consortium name="RefSeq"/>
        </authorList>
    </citation>
    <scope>IDENTIFICATION</scope>
</reference>
<feature type="compositionally biased region" description="Low complexity" evidence="3">
    <location>
        <begin position="184"/>
        <end position="195"/>
    </location>
</feature>
<evidence type="ECO:0000256" key="3">
    <source>
        <dbReference type="SAM" id="MobiDB-lite"/>
    </source>
</evidence>
<name>A0A8M1KLE2_CLUHA</name>
<dbReference type="PANTHER" id="PTHR15919:SF14">
    <property type="entry name" value="DAPPER HOMOLOG 2"/>
    <property type="match status" value="1"/>
</dbReference>
<feature type="region of interest" description="Disordered" evidence="3">
    <location>
        <begin position="164"/>
        <end position="210"/>
    </location>
</feature>
<feature type="region of interest" description="Disordered" evidence="3">
    <location>
        <begin position="698"/>
        <end position="769"/>
    </location>
</feature>
<feature type="region of interest" description="Disordered" evidence="3">
    <location>
        <begin position="514"/>
        <end position="536"/>
    </location>
</feature>
<dbReference type="Proteomes" id="UP000515152">
    <property type="component" value="Unplaced"/>
</dbReference>
<feature type="compositionally biased region" description="Polar residues" evidence="3">
    <location>
        <begin position="581"/>
        <end position="623"/>
    </location>
</feature>
<dbReference type="GeneID" id="122131922"/>
<feature type="compositionally biased region" description="Basic and acidic residues" evidence="3">
    <location>
        <begin position="890"/>
        <end position="919"/>
    </location>
</feature>
<dbReference type="PANTHER" id="PTHR15919">
    <property type="entry name" value="DAPPER-RELATED"/>
    <property type="match status" value="1"/>
</dbReference>
<dbReference type="GO" id="GO:1900108">
    <property type="term" value="P:negative regulation of nodal signaling pathway"/>
    <property type="evidence" value="ECO:0007669"/>
    <property type="project" value="TreeGrafter"/>
</dbReference>
<feature type="region of interest" description="Disordered" evidence="3">
    <location>
        <begin position="790"/>
        <end position="839"/>
    </location>
</feature>
<feature type="region of interest" description="Disordered" evidence="3">
    <location>
        <begin position="890"/>
        <end position="937"/>
    </location>
</feature>
<dbReference type="InterPro" id="IPR024843">
    <property type="entry name" value="Dapper"/>
</dbReference>
<protein>
    <submittedName>
        <fullName evidence="5">Serine-rich adhesin for platelets isoform X1</fullName>
    </submittedName>
</protein>
<feature type="compositionally biased region" description="Low complexity" evidence="3">
    <location>
        <begin position="1012"/>
        <end position="1021"/>
    </location>
</feature>
<keyword evidence="4" id="KW-1185">Reference proteome</keyword>
<feature type="compositionally biased region" description="Low complexity" evidence="3">
    <location>
        <begin position="457"/>
        <end position="487"/>
    </location>
</feature>
<dbReference type="RefSeq" id="XP_042562574.1">
    <property type="nucleotide sequence ID" value="XM_042706640.1"/>
</dbReference>
<accession>A0A8M1KLE2</accession>
<feature type="compositionally biased region" description="Basic and acidic residues" evidence="3">
    <location>
        <begin position="820"/>
        <end position="839"/>
    </location>
</feature>
<feature type="region of interest" description="Disordered" evidence="3">
    <location>
        <begin position="457"/>
        <end position="489"/>
    </location>
</feature>
<feature type="region of interest" description="Disordered" evidence="3">
    <location>
        <begin position="114"/>
        <end position="148"/>
    </location>
</feature>
<evidence type="ECO:0000256" key="1">
    <source>
        <dbReference type="ARBA" id="ARBA00010807"/>
    </source>
</evidence>
<feature type="region of interest" description="Disordered" evidence="3">
    <location>
        <begin position="1005"/>
        <end position="1037"/>
    </location>
</feature>